<feature type="non-terminal residue" evidence="1">
    <location>
        <position position="112"/>
    </location>
</feature>
<proteinExistence type="predicted"/>
<accession>A0ABS1UWJ4</accession>
<gene>
    <name evidence="1" type="ORF">JMF97_30975</name>
</gene>
<name>A0ABS1UWJ4_9ACTN</name>
<dbReference type="EMBL" id="JAETXL010000130">
    <property type="protein sequence ID" value="MBL6280559.1"/>
    <property type="molecule type" value="Genomic_DNA"/>
</dbReference>
<keyword evidence="2" id="KW-1185">Reference proteome</keyword>
<dbReference type="Proteomes" id="UP000661193">
    <property type="component" value="Unassembled WGS sequence"/>
</dbReference>
<comment type="caution">
    <text evidence="1">The sequence shown here is derived from an EMBL/GenBank/DDBJ whole genome shotgun (WGS) entry which is preliminary data.</text>
</comment>
<organism evidence="1 2">
    <name type="scientific">Micromonospora fiedleri</name>
    <dbReference type="NCBI Taxonomy" id="1157498"/>
    <lineage>
        <taxon>Bacteria</taxon>
        <taxon>Bacillati</taxon>
        <taxon>Actinomycetota</taxon>
        <taxon>Actinomycetes</taxon>
        <taxon>Micromonosporales</taxon>
        <taxon>Micromonosporaceae</taxon>
        <taxon>Micromonospora</taxon>
    </lineage>
</organism>
<evidence type="ECO:0000313" key="1">
    <source>
        <dbReference type="EMBL" id="MBL6280559.1"/>
    </source>
</evidence>
<reference evidence="1 2" key="1">
    <citation type="submission" date="2021-01" db="EMBL/GenBank/DDBJ databases">
        <title>Genome sequencing of Micromonospora fiedleri MG-37.</title>
        <authorList>
            <person name="Moreland P.E.J."/>
            <person name="Stach J.E.M."/>
        </authorList>
    </citation>
    <scope>NUCLEOTIDE SEQUENCE [LARGE SCALE GENOMIC DNA]</scope>
    <source>
        <strain evidence="1 2">MG-37</strain>
    </source>
</reference>
<sequence length="112" mass="11648">MVASAVSAALPVISRPQWRSAELAHEVAAADAFAGLEPLQAADRIDPRAFIRVCARRLPPQRTTVVGDAGMVASAVSAALPVISRPQWRSAELAHEVAAADAFAGLEPLQAA</sequence>
<protein>
    <submittedName>
        <fullName evidence="1">Uncharacterized protein</fullName>
    </submittedName>
</protein>
<evidence type="ECO:0000313" key="2">
    <source>
        <dbReference type="Proteomes" id="UP000661193"/>
    </source>
</evidence>
<feature type="non-terminal residue" evidence="1">
    <location>
        <position position="1"/>
    </location>
</feature>